<evidence type="ECO:0000313" key="5">
    <source>
        <dbReference type="EnsemblPlants" id="Bra036654.1-P"/>
    </source>
</evidence>
<evidence type="ECO:0000256" key="2">
    <source>
        <dbReference type="ARBA" id="ARBA00022679"/>
    </source>
</evidence>
<name>M4F6E4_BRACM</name>
<comment type="similarity">
    <text evidence="1 3">Belongs to the sulfotransferase 1 family.</text>
</comment>
<dbReference type="AlphaFoldDB" id="M4F6E4"/>
<keyword evidence="6" id="KW-1185">Reference proteome</keyword>
<feature type="domain" description="Sulfotransferase" evidence="4">
    <location>
        <begin position="1"/>
        <end position="90"/>
    </location>
</feature>
<dbReference type="InParanoid" id="M4F6E4"/>
<proteinExistence type="inferred from homology"/>
<reference evidence="5" key="3">
    <citation type="submission" date="2023-03" db="UniProtKB">
        <authorList>
            <consortium name="EnsemblPlants"/>
        </authorList>
    </citation>
    <scope>IDENTIFICATION</scope>
    <source>
        <strain evidence="5">cv. Chiifu-401-42</strain>
    </source>
</reference>
<evidence type="ECO:0000313" key="6">
    <source>
        <dbReference type="Proteomes" id="UP000011750"/>
    </source>
</evidence>
<dbReference type="InterPro" id="IPR000863">
    <property type="entry name" value="Sulfotransferase_dom"/>
</dbReference>
<keyword evidence="2 3" id="KW-0808">Transferase</keyword>
<sequence length="92" mass="10756">MFEAFCNGAIFYGPFWDNLLGYRRRSLEDPTHVLFMRYEEMKAEPRDQINRLAEFLGYPFTKQEEDNGFVDEVLDLSSLPNLNGLEVNKTGK</sequence>
<accession>M4F6E4</accession>
<protein>
    <recommendedName>
        <fullName evidence="3">Sulfotransferase</fullName>
        <ecNumber evidence="3">2.8.2.-</ecNumber>
    </recommendedName>
</protein>
<dbReference type="InterPro" id="IPR027417">
    <property type="entry name" value="P-loop_NTPase"/>
</dbReference>
<dbReference type="Gramene" id="Bra036654.1">
    <property type="protein sequence ID" value="Bra036654.1-P"/>
    <property type="gene ID" value="Bra036654"/>
</dbReference>
<dbReference type="eggNOG" id="KOG1584">
    <property type="taxonomic scope" value="Eukaryota"/>
</dbReference>
<dbReference type="Pfam" id="PF00685">
    <property type="entry name" value="Sulfotransfer_1"/>
    <property type="match status" value="1"/>
</dbReference>
<organism evidence="5 6">
    <name type="scientific">Brassica campestris</name>
    <name type="common">Field mustard</name>
    <dbReference type="NCBI Taxonomy" id="3711"/>
    <lineage>
        <taxon>Eukaryota</taxon>
        <taxon>Viridiplantae</taxon>
        <taxon>Streptophyta</taxon>
        <taxon>Embryophyta</taxon>
        <taxon>Tracheophyta</taxon>
        <taxon>Spermatophyta</taxon>
        <taxon>Magnoliopsida</taxon>
        <taxon>eudicotyledons</taxon>
        <taxon>Gunneridae</taxon>
        <taxon>Pentapetalae</taxon>
        <taxon>rosids</taxon>
        <taxon>malvids</taxon>
        <taxon>Brassicales</taxon>
        <taxon>Brassicaceae</taxon>
        <taxon>Brassiceae</taxon>
        <taxon>Brassica</taxon>
    </lineage>
</organism>
<dbReference type="Proteomes" id="UP000011750">
    <property type="component" value="Chromosome A09"/>
</dbReference>
<dbReference type="HOGENOM" id="CLU_027239_8_1_1"/>
<reference evidence="5 6" key="2">
    <citation type="journal article" date="2018" name="Hortic Res">
        <title>Improved Brassica rapa reference genome by single-molecule sequencing and chromosome conformation capture technologies.</title>
        <authorList>
            <person name="Zhang L."/>
            <person name="Cai X."/>
            <person name="Wu J."/>
            <person name="Liu M."/>
            <person name="Grob S."/>
            <person name="Cheng F."/>
            <person name="Liang J."/>
            <person name="Cai C."/>
            <person name="Liu Z."/>
            <person name="Liu B."/>
            <person name="Wang F."/>
            <person name="Li S."/>
            <person name="Liu F."/>
            <person name="Li X."/>
            <person name="Cheng L."/>
            <person name="Yang W."/>
            <person name="Li M.H."/>
            <person name="Grossniklaus U."/>
            <person name="Zheng H."/>
            <person name="Wang X."/>
        </authorList>
    </citation>
    <scope>NUCLEOTIDE SEQUENCE [LARGE SCALE GENOMIC DNA]</scope>
    <source>
        <strain evidence="5 6">cv. Chiifu-401-42</strain>
    </source>
</reference>
<dbReference type="EnsemblPlants" id="Bra036654.1">
    <property type="protein sequence ID" value="Bra036654.1-P"/>
    <property type="gene ID" value="Bra036654"/>
</dbReference>
<dbReference type="SUPFAM" id="SSF52540">
    <property type="entry name" value="P-loop containing nucleoside triphosphate hydrolases"/>
    <property type="match status" value="1"/>
</dbReference>
<reference evidence="5 6" key="1">
    <citation type="journal article" date="2011" name="Nat. Genet.">
        <title>The genome of the mesopolyploid crop species Brassica rapa.</title>
        <authorList>
            <consortium name="Brassica rapa Genome Sequencing Project Consortium"/>
            <person name="Wang X."/>
            <person name="Wang H."/>
            <person name="Wang J."/>
            <person name="Sun R."/>
            <person name="Wu J."/>
            <person name="Liu S."/>
            <person name="Bai Y."/>
            <person name="Mun J.H."/>
            <person name="Bancroft I."/>
            <person name="Cheng F."/>
            <person name="Huang S."/>
            <person name="Li X."/>
            <person name="Hua W."/>
            <person name="Wang J."/>
            <person name="Wang X."/>
            <person name="Freeling M."/>
            <person name="Pires J.C."/>
            <person name="Paterson A.H."/>
            <person name="Chalhoub B."/>
            <person name="Wang B."/>
            <person name="Hayward A."/>
            <person name="Sharpe A.G."/>
            <person name="Park B.S."/>
            <person name="Weisshaar B."/>
            <person name="Liu B."/>
            <person name="Li B."/>
            <person name="Liu B."/>
            <person name="Tong C."/>
            <person name="Song C."/>
            <person name="Duran C."/>
            <person name="Peng C."/>
            <person name="Geng C."/>
            <person name="Koh C."/>
            <person name="Lin C."/>
            <person name="Edwards D."/>
            <person name="Mu D."/>
            <person name="Shen D."/>
            <person name="Soumpourou E."/>
            <person name="Li F."/>
            <person name="Fraser F."/>
            <person name="Conant G."/>
            <person name="Lassalle G."/>
            <person name="King G.J."/>
            <person name="Bonnema G."/>
            <person name="Tang H."/>
            <person name="Wang H."/>
            <person name="Belcram H."/>
            <person name="Zhou H."/>
            <person name="Hirakawa H."/>
            <person name="Abe H."/>
            <person name="Guo H."/>
            <person name="Wang H."/>
            <person name="Jin H."/>
            <person name="Parkin I.A."/>
            <person name="Batley J."/>
            <person name="Kim J.S."/>
            <person name="Just J."/>
            <person name="Li J."/>
            <person name="Xu J."/>
            <person name="Deng J."/>
            <person name="Kim J.A."/>
            <person name="Li J."/>
            <person name="Yu J."/>
            <person name="Meng J."/>
            <person name="Wang J."/>
            <person name="Min J."/>
            <person name="Poulain J."/>
            <person name="Wang J."/>
            <person name="Hatakeyama K."/>
            <person name="Wu K."/>
            <person name="Wang L."/>
            <person name="Fang L."/>
            <person name="Trick M."/>
            <person name="Links M.G."/>
            <person name="Zhao M."/>
            <person name="Jin M."/>
            <person name="Ramchiary N."/>
            <person name="Drou N."/>
            <person name="Berkman P.J."/>
            <person name="Cai Q."/>
            <person name="Huang Q."/>
            <person name="Li R."/>
            <person name="Tabata S."/>
            <person name="Cheng S."/>
            <person name="Zhang S."/>
            <person name="Zhang S."/>
            <person name="Huang S."/>
            <person name="Sato S."/>
            <person name="Sun S."/>
            <person name="Kwon S.J."/>
            <person name="Choi S.R."/>
            <person name="Lee T.H."/>
            <person name="Fan W."/>
            <person name="Zhao X."/>
            <person name="Tan X."/>
            <person name="Xu X."/>
            <person name="Wang Y."/>
            <person name="Qiu Y."/>
            <person name="Yin Y."/>
            <person name="Li Y."/>
            <person name="Du Y."/>
            <person name="Liao Y."/>
            <person name="Lim Y."/>
            <person name="Narusaka Y."/>
            <person name="Wang Y."/>
            <person name="Wang Z."/>
            <person name="Li Z."/>
            <person name="Wang Z."/>
            <person name="Xiong Z."/>
            <person name="Zhang Z."/>
        </authorList>
    </citation>
    <scope>NUCLEOTIDE SEQUENCE [LARGE SCALE GENOMIC DNA]</scope>
    <source>
        <strain evidence="5 6">cv. Chiifu-401-42</strain>
    </source>
</reference>
<dbReference type="Gene3D" id="3.40.50.300">
    <property type="entry name" value="P-loop containing nucleotide triphosphate hydrolases"/>
    <property type="match status" value="1"/>
</dbReference>
<dbReference type="PANTHER" id="PTHR11783">
    <property type="entry name" value="SULFOTRANSFERASE SULT"/>
    <property type="match status" value="1"/>
</dbReference>
<evidence type="ECO:0000256" key="3">
    <source>
        <dbReference type="RuleBase" id="RU361155"/>
    </source>
</evidence>
<dbReference type="OMA" id="EPRDEIN"/>
<evidence type="ECO:0000259" key="4">
    <source>
        <dbReference type="Pfam" id="PF00685"/>
    </source>
</evidence>
<evidence type="ECO:0000256" key="1">
    <source>
        <dbReference type="ARBA" id="ARBA00005771"/>
    </source>
</evidence>
<dbReference type="GO" id="GO:0008146">
    <property type="term" value="F:sulfotransferase activity"/>
    <property type="evidence" value="ECO:0007669"/>
    <property type="project" value="InterPro"/>
</dbReference>
<dbReference type="EC" id="2.8.2.-" evidence="3"/>